<feature type="domain" description="G patch" evidence="2">
    <location>
        <begin position="43"/>
        <end position="70"/>
    </location>
</feature>
<evidence type="ECO:0000313" key="4">
    <source>
        <dbReference type="Proteomes" id="UP000265663"/>
    </source>
</evidence>
<keyword evidence="4" id="KW-1185">Reference proteome</keyword>
<dbReference type="PANTHER" id="PTHR13384:SF19">
    <property type="entry name" value="G PATCH DOMAIN-CONTAINING PROTEIN 1"/>
    <property type="match status" value="1"/>
</dbReference>
<dbReference type="Proteomes" id="UP000265663">
    <property type="component" value="Unassembled WGS sequence"/>
</dbReference>
<protein>
    <submittedName>
        <fullName evidence="3">Growth regulation WHI2</fullName>
    </submittedName>
</protein>
<feature type="region of interest" description="Disordered" evidence="1">
    <location>
        <begin position="1"/>
        <end position="40"/>
    </location>
</feature>
<gene>
    <name evidence="3" type="ORF">GMOD_00002812</name>
</gene>
<dbReference type="PANTHER" id="PTHR13384">
    <property type="entry name" value="G PATCH DOMAIN-CONTAINING PROTEIN 1"/>
    <property type="match status" value="1"/>
</dbReference>
<dbReference type="GO" id="GO:0005634">
    <property type="term" value="C:nucleus"/>
    <property type="evidence" value="ECO:0007669"/>
    <property type="project" value="TreeGrafter"/>
</dbReference>
<sequence length="70" mass="7538">MAYKRPRAPSPTNAQKRSRGGPSNYISLGTALSEEDGDDGAFVPVWKQTVTDERGRRRLHGAFTGGFSAG</sequence>
<evidence type="ECO:0000313" key="3">
    <source>
        <dbReference type="EMBL" id="RMZ68920.1"/>
    </source>
</evidence>
<dbReference type="GO" id="GO:0006397">
    <property type="term" value="P:mRNA processing"/>
    <property type="evidence" value="ECO:0007669"/>
    <property type="project" value="InterPro"/>
</dbReference>
<reference evidence="3 4" key="1">
    <citation type="journal article" date="2014" name="PLoS ONE">
        <title>De novo Genome Assembly of the Fungal Plant Pathogen Pyrenophora semeniperda.</title>
        <authorList>
            <person name="Soliai M.M."/>
            <person name="Meyer S.E."/>
            <person name="Udall J.A."/>
            <person name="Elzinga D.E."/>
            <person name="Hermansen R.A."/>
            <person name="Bodily P.M."/>
            <person name="Hart A.A."/>
            <person name="Coleman C.E."/>
        </authorList>
    </citation>
    <scope>NUCLEOTIDE SEQUENCE [LARGE SCALE GENOMIC DNA]</scope>
    <source>
        <strain evidence="3 4">CCB06</strain>
        <tissue evidence="3">Mycelium</tissue>
    </source>
</reference>
<organism evidence="3 4">
    <name type="scientific">Pyrenophora seminiperda CCB06</name>
    <dbReference type="NCBI Taxonomy" id="1302712"/>
    <lineage>
        <taxon>Eukaryota</taxon>
        <taxon>Fungi</taxon>
        <taxon>Dikarya</taxon>
        <taxon>Ascomycota</taxon>
        <taxon>Pezizomycotina</taxon>
        <taxon>Dothideomycetes</taxon>
        <taxon>Pleosporomycetidae</taxon>
        <taxon>Pleosporales</taxon>
        <taxon>Pleosporineae</taxon>
        <taxon>Pleosporaceae</taxon>
        <taxon>Pyrenophora</taxon>
    </lineage>
</organism>
<name>A0A3M7M3D1_9PLEO</name>
<dbReference type="OrthoDB" id="20507at2759"/>
<dbReference type="Pfam" id="PF07713">
    <property type="entry name" value="DUF1604"/>
    <property type="match status" value="1"/>
</dbReference>
<dbReference type="InterPro" id="IPR011666">
    <property type="entry name" value="DUF1604"/>
</dbReference>
<proteinExistence type="predicted"/>
<evidence type="ECO:0000256" key="1">
    <source>
        <dbReference type="SAM" id="MobiDB-lite"/>
    </source>
</evidence>
<dbReference type="AlphaFoldDB" id="A0A3M7M3D1"/>
<accession>A0A3M7M3D1</accession>
<dbReference type="GO" id="GO:0003723">
    <property type="term" value="F:RNA binding"/>
    <property type="evidence" value="ECO:0007669"/>
    <property type="project" value="TreeGrafter"/>
</dbReference>
<dbReference type="EMBL" id="KE747817">
    <property type="protein sequence ID" value="RMZ68920.1"/>
    <property type="molecule type" value="Genomic_DNA"/>
</dbReference>
<evidence type="ECO:0000259" key="2">
    <source>
        <dbReference type="Pfam" id="PF07713"/>
    </source>
</evidence>